<keyword evidence="4" id="KW-1133">Transmembrane helix</keyword>
<feature type="transmembrane region" description="Helical" evidence="4">
    <location>
        <begin position="197"/>
        <end position="213"/>
    </location>
</feature>
<evidence type="ECO:0000256" key="1">
    <source>
        <dbReference type="ARBA" id="ARBA00023015"/>
    </source>
</evidence>
<dbReference type="PROSITE" id="PS01124">
    <property type="entry name" value="HTH_ARAC_FAMILY_2"/>
    <property type="match status" value="1"/>
</dbReference>
<sequence length="374" mass="43283">MLVVSGISLSLFLSVLIFFKKNRNTADTILSFWLFTVFIHLILFHLSNNGTIEKHPFLAGIQIPFPLLHGPFLFLYVSELIKNHKTIKIPYWFHFVPFILTFIYLINFFILPGEQKIDILKNDGYGFENFIVFKHILNIISGLGYIIWSLFLIRAYKKALQNQFSTLPYINLKWLEFLSLGLSIIWFIIIFANETLIFTSVSIYIILVGYFGIKKGEINANPKLDILENQVKPKQNPIVASIDFHKQSTNRYATSGLNQEKTELIKSGLEKYSKKEKAYLDPDLSLNILASKIGVHPNYLSQYINEILETSFFDYINSLRIEEFKNKISKEEHEIYNVSSLAYDCGFNSKSSFNRNFKKITGKTPTEFIKSSSK</sequence>
<dbReference type="GO" id="GO:0003677">
    <property type="term" value="F:DNA binding"/>
    <property type="evidence" value="ECO:0007669"/>
    <property type="project" value="UniProtKB-KW"/>
</dbReference>
<feature type="transmembrane region" description="Helical" evidence="4">
    <location>
        <begin position="29"/>
        <end position="46"/>
    </location>
</feature>
<dbReference type="PANTHER" id="PTHR43280">
    <property type="entry name" value="ARAC-FAMILY TRANSCRIPTIONAL REGULATOR"/>
    <property type="match status" value="1"/>
</dbReference>
<keyword evidence="4" id="KW-0472">Membrane</keyword>
<dbReference type="RefSeq" id="WP_091606066.1">
    <property type="nucleotide sequence ID" value="NZ_LT629754.1"/>
</dbReference>
<protein>
    <submittedName>
        <fullName evidence="6">AraC-type DNA-binding protein</fullName>
    </submittedName>
</protein>
<dbReference type="Proteomes" id="UP000199574">
    <property type="component" value="Chromosome I"/>
</dbReference>
<reference evidence="6 7" key="1">
    <citation type="submission" date="2016-10" db="EMBL/GenBank/DDBJ databases">
        <authorList>
            <person name="Varghese N."/>
            <person name="Submissions S."/>
        </authorList>
    </citation>
    <scope>NUCLEOTIDE SEQUENCE [LARGE SCALE GENOMIC DNA]</scope>
    <source>
        <strain evidence="6 7">MAR_2009_60</strain>
    </source>
</reference>
<dbReference type="PANTHER" id="PTHR43280:SF29">
    <property type="entry name" value="ARAC-FAMILY TRANSCRIPTIONAL REGULATOR"/>
    <property type="match status" value="1"/>
</dbReference>
<dbReference type="PRINTS" id="PR00032">
    <property type="entry name" value="HTHARAC"/>
</dbReference>
<feature type="domain" description="HTH araC/xylS-type" evidence="5">
    <location>
        <begin position="259"/>
        <end position="371"/>
    </location>
</feature>
<keyword evidence="4" id="KW-0812">Transmembrane</keyword>
<dbReference type="SMART" id="SM00342">
    <property type="entry name" value="HTH_ARAC"/>
    <property type="match status" value="1"/>
</dbReference>
<name>A0ABY0UMX5_9FLAO</name>
<keyword evidence="2 6" id="KW-0238">DNA-binding</keyword>
<evidence type="ECO:0000256" key="4">
    <source>
        <dbReference type="SAM" id="Phobius"/>
    </source>
</evidence>
<evidence type="ECO:0000259" key="5">
    <source>
        <dbReference type="PROSITE" id="PS01124"/>
    </source>
</evidence>
<dbReference type="EMBL" id="LT629754">
    <property type="protein sequence ID" value="SDS92459.1"/>
    <property type="molecule type" value="Genomic_DNA"/>
</dbReference>
<feature type="transmembrane region" description="Helical" evidence="4">
    <location>
        <begin position="174"/>
        <end position="191"/>
    </location>
</feature>
<evidence type="ECO:0000256" key="2">
    <source>
        <dbReference type="ARBA" id="ARBA00023125"/>
    </source>
</evidence>
<evidence type="ECO:0000313" key="7">
    <source>
        <dbReference type="Proteomes" id="UP000199574"/>
    </source>
</evidence>
<dbReference type="Gene3D" id="1.10.10.60">
    <property type="entry name" value="Homeodomain-like"/>
    <property type="match status" value="2"/>
</dbReference>
<evidence type="ECO:0000256" key="3">
    <source>
        <dbReference type="ARBA" id="ARBA00023163"/>
    </source>
</evidence>
<dbReference type="InterPro" id="IPR009057">
    <property type="entry name" value="Homeodomain-like_sf"/>
</dbReference>
<dbReference type="InterPro" id="IPR020449">
    <property type="entry name" value="Tscrpt_reg_AraC-type_HTH"/>
</dbReference>
<organism evidence="6 7">
    <name type="scientific">Maribacter dokdonensis</name>
    <dbReference type="NCBI Taxonomy" id="320912"/>
    <lineage>
        <taxon>Bacteria</taxon>
        <taxon>Pseudomonadati</taxon>
        <taxon>Bacteroidota</taxon>
        <taxon>Flavobacteriia</taxon>
        <taxon>Flavobacteriales</taxon>
        <taxon>Flavobacteriaceae</taxon>
        <taxon>Maribacter</taxon>
    </lineage>
</organism>
<keyword evidence="1" id="KW-0805">Transcription regulation</keyword>
<feature type="transmembrane region" description="Helical" evidence="4">
    <location>
        <begin position="89"/>
        <end position="111"/>
    </location>
</feature>
<accession>A0ABY0UMX5</accession>
<keyword evidence="7" id="KW-1185">Reference proteome</keyword>
<gene>
    <name evidence="6" type="ORF">SAMN05192545_2365</name>
</gene>
<dbReference type="GeneID" id="90591752"/>
<dbReference type="InterPro" id="IPR018060">
    <property type="entry name" value="HTH_AraC"/>
</dbReference>
<evidence type="ECO:0000313" key="6">
    <source>
        <dbReference type="EMBL" id="SDS92459.1"/>
    </source>
</evidence>
<dbReference type="SUPFAM" id="SSF46689">
    <property type="entry name" value="Homeodomain-like"/>
    <property type="match status" value="1"/>
</dbReference>
<feature type="transmembrane region" description="Helical" evidence="4">
    <location>
        <begin position="131"/>
        <end position="153"/>
    </location>
</feature>
<feature type="transmembrane region" description="Helical" evidence="4">
    <location>
        <begin position="6"/>
        <end position="22"/>
    </location>
</feature>
<dbReference type="Pfam" id="PF12833">
    <property type="entry name" value="HTH_18"/>
    <property type="match status" value="1"/>
</dbReference>
<keyword evidence="3" id="KW-0804">Transcription</keyword>
<proteinExistence type="predicted"/>